<evidence type="ECO:0008006" key="3">
    <source>
        <dbReference type="Google" id="ProtNLM"/>
    </source>
</evidence>
<evidence type="ECO:0000313" key="1">
    <source>
        <dbReference type="EMBL" id="AUX39692.1"/>
    </source>
</evidence>
<dbReference type="RefSeq" id="WP_104977619.1">
    <property type="nucleotide sequence ID" value="NZ_CP012673.1"/>
</dbReference>
<proteinExistence type="predicted"/>
<sequence length="344" mass="37420">MNRRQLMPVAFLFPALLAGCSEPSGSTEEAPLERSESALQKGSNVKATLEDAGLPWRLTVSAELPNAPRELPVYAVVRGKPRTDMPALERAFGVRGAAKSSDRFGGVSHLRDGERHAYVYDHGGAAFHDAALIGSEEPMEPVPAHILWKDAARRLGQLKLLAAGPVQLEPGNVGSQTVTQRDERGEPLRQWISAQSVVYKQRIDGLPTFGAGSEVDFVYVKDRALASFSHAVREIEKGAPLPIDAPLKAIRRYLDRAAKEQRWNLLKAHIRQVDRVDIEDVQLGYYVPEATSPAETLEPVYALRGKAHGTDGSGAQTTVNVAWFEPAAAGRAISSLAVGDRPRQ</sequence>
<evidence type="ECO:0000313" key="2">
    <source>
        <dbReference type="Proteomes" id="UP000238348"/>
    </source>
</evidence>
<protein>
    <recommendedName>
        <fullName evidence="3">Lipoprotein</fullName>
    </recommendedName>
</protein>
<gene>
    <name evidence="1" type="ORF">SOCE26_010870</name>
</gene>
<reference evidence="1 2" key="1">
    <citation type="submission" date="2015-09" db="EMBL/GenBank/DDBJ databases">
        <title>Sorangium comparison.</title>
        <authorList>
            <person name="Zaburannyi N."/>
            <person name="Bunk B."/>
            <person name="Overmann J."/>
            <person name="Mueller R."/>
        </authorList>
    </citation>
    <scope>NUCLEOTIDE SEQUENCE [LARGE SCALE GENOMIC DNA]</scope>
    <source>
        <strain evidence="1 2">So ce26</strain>
    </source>
</reference>
<dbReference type="PROSITE" id="PS51257">
    <property type="entry name" value="PROKAR_LIPOPROTEIN"/>
    <property type="match status" value="1"/>
</dbReference>
<dbReference type="Proteomes" id="UP000238348">
    <property type="component" value="Chromosome"/>
</dbReference>
<dbReference type="AlphaFoldDB" id="A0A2L0EK81"/>
<accession>A0A2L0EK81</accession>
<name>A0A2L0EK81_SORCE</name>
<organism evidence="1 2">
    <name type="scientific">Sorangium cellulosum</name>
    <name type="common">Polyangium cellulosum</name>
    <dbReference type="NCBI Taxonomy" id="56"/>
    <lineage>
        <taxon>Bacteria</taxon>
        <taxon>Pseudomonadati</taxon>
        <taxon>Myxococcota</taxon>
        <taxon>Polyangia</taxon>
        <taxon>Polyangiales</taxon>
        <taxon>Polyangiaceae</taxon>
        <taxon>Sorangium</taxon>
    </lineage>
</organism>
<dbReference type="EMBL" id="CP012673">
    <property type="protein sequence ID" value="AUX39692.1"/>
    <property type="molecule type" value="Genomic_DNA"/>
</dbReference>